<gene>
    <name evidence="8" type="ORF">GCM10007964_70610</name>
</gene>
<dbReference type="GO" id="GO:0016740">
    <property type="term" value="F:transferase activity"/>
    <property type="evidence" value="ECO:0007669"/>
    <property type="project" value="UniProtKB-KW"/>
</dbReference>
<organism evidence="8 9">
    <name type="scientific">Sphaerisporangium melleum</name>
    <dbReference type="NCBI Taxonomy" id="321316"/>
    <lineage>
        <taxon>Bacteria</taxon>
        <taxon>Bacillati</taxon>
        <taxon>Actinomycetota</taxon>
        <taxon>Actinomycetes</taxon>
        <taxon>Streptosporangiales</taxon>
        <taxon>Streptosporangiaceae</taxon>
        <taxon>Sphaerisporangium</taxon>
    </lineage>
</organism>
<dbReference type="GO" id="GO:0005576">
    <property type="term" value="C:extracellular region"/>
    <property type="evidence" value="ECO:0007669"/>
    <property type="project" value="TreeGrafter"/>
</dbReference>
<dbReference type="InterPro" id="IPR038063">
    <property type="entry name" value="Transpep_catalytic_dom"/>
</dbReference>
<dbReference type="RefSeq" id="WP_189167437.1">
    <property type="nucleotide sequence ID" value="NZ_BMNT01000061.1"/>
</dbReference>
<evidence type="ECO:0000256" key="3">
    <source>
        <dbReference type="ARBA" id="ARBA00022960"/>
    </source>
</evidence>
<evidence type="ECO:0000313" key="9">
    <source>
        <dbReference type="Proteomes" id="UP000645217"/>
    </source>
</evidence>
<dbReference type="GO" id="GO:0071972">
    <property type="term" value="F:peptidoglycan L,D-transpeptidase activity"/>
    <property type="evidence" value="ECO:0007669"/>
    <property type="project" value="TreeGrafter"/>
</dbReference>
<keyword evidence="3 6" id="KW-0133">Cell shape</keyword>
<comment type="pathway">
    <text evidence="1 6">Cell wall biogenesis; peptidoglycan biosynthesis.</text>
</comment>
<evidence type="ECO:0000256" key="2">
    <source>
        <dbReference type="ARBA" id="ARBA00022679"/>
    </source>
</evidence>
<dbReference type="InterPro" id="IPR005490">
    <property type="entry name" value="LD_TPept_cat_dom"/>
</dbReference>
<comment type="caution">
    <text evidence="8">The sequence shown here is derived from an EMBL/GenBank/DDBJ whole genome shotgun (WGS) entry which is preliminary data.</text>
</comment>
<dbReference type="EMBL" id="BMNT01000061">
    <property type="protein sequence ID" value="GGL18467.1"/>
    <property type="molecule type" value="Genomic_DNA"/>
</dbReference>
<dbReference type="InterPro" id="IPR050979">
    <property type="entry name" value="LD-transpeptidase"/>
</dbReference>
<keyword evidence="5 6" id="KW-0961">Cell wall biogenesis/degradation</keyword>
<evidence type="ECO:0000256" key="1">
    <source>
        <dbReference type="ARBA" id="ARBA00004752"/>
    </source>
</evidence>
<reference evidence="8" key="2">
    <citation type="submission" date="2020-09" db="EMBL/GenBank/DDBJ databases">
        <authorList>
            <person name="Sun Q."/>
            <person name="Ohkuma M."/>
        </authorList>
    </citation>
    <scope>NUCLEOTIDE SEQUENCE</scope>
    <source>
        <strain evidence="8">JCM 13064</strain>
    </source>
</reference>
<dbReference type="PANTHER" id="PTHR30582">
    <property type="entry name" value="L,D-TRANSPEPTIDASE"/>
    <property type="match status" value="1"/>
</dbReference>
<proteinExistence type="predicted"/>
<sequence>MYVRRRPTRTFVLAAALAATVLTGLAILVIFTNWKFDRELAVPPKPPAPPPPIAPAKVTAKQFAALPHSTTWTTVGKARPDPQPFAFSDGLVVHPRKATVVYAEPGGPAIAVLPAEQLDNPTWLPVVETRPGWMRVLLPSRPNRSTGWIHAADGQIKQSRSPYQVRIDLSDRRMAILKDGRETGSWKVGIGTRQTPTPVGRTFLLASLAPSGVDYSPVILPLGSHSEKLRTYDGGPGTIGLHGWPDSGVFGEAISHGCVRLPKPALDAATHLPLGTMILITE</sequence>
<dbReference type="CDD" id="cd16913">
    <property type="entry name" value="YkuD_like"/>
    <property type="match status" value="1"/>
</dbReference>
<dbReference type="Gene3D" id="2.40.440.10">
    <property type="entry name" value="L,D-transpeptidase catalytic domain-like"/>
    <property type="match status" value="1"/>
</dbReference>
<keyword evidence="2" id="KW-0808">Transferase</keyword>
<dbReference type="AlphaFoldDB" id="A0A917VVH9"/>
<dbReference type="Pfam" id="PF03734">
    <property type="entry name" value="YkuD"/>
    <property type="match status" value="1"/>
</dbReference>
<dbReference type="PROSITE" id="PS52029">
    <property type="entry name" value="LD_TPASE"/>
    <property type="match status" value="1"/>
</dbReference>
<keyword evidence="4 6" id="KW-0573">Peptidoglycan synthesis</keyword>
<reference evidence="8" key="1">
    <citation type="journal article" date="2014" name="Int. J. Syst. Evol. Microbiol.">
        <title>Complete genome sequence of Corynebacterium casei LMG S-19264T (=DSM 44701T), isolated from a smear-ripened cheese.</title>
        <authorList>
            <consortium name="US DOE Joint Genome Institute (JGI-PGF)"/>
            <person name="Walter F."/>
            <person name="Albersmeier A."/>
            <person name="Kalinowski J."/>
            <person name="Ruckert C."/>
        </authorList>
    </citation>
    <scope>NUCLEOTIDE SEQUENCE</scope>
    <source>
        <strain evidence="8">JCM 13064</strain>
    </source>
</reference>
<protein>
    <recommendedName>
        <fullName evidence="7">L,D-TPase catalytic domain-containing protein</fullName>
    </recommendedName>
</protein>
<name>A0A917VVH9_9ACTN</name>
<dbReference type="SUPFAM" id="SSF141523">
    <property type="entry name" value="L,D-transpeptidase catalytic domain-like"/>
    <property type="match status" value="1"/>
</dbReference>
<keyword evidence="9" id="KW-1185">Reference proteome</keyword>
<evidence type="ECO:0000259" key="7">
    <source>
        <dbReference type="PROSITE" id="PS52029"/>
    </source>
</evidence>
<dbReference type="PANTHER" id="PTHR30582:SF2">
    <property type="entry name" value="L,D-TRANSPEPTIDASE YCIB-RELATED"/>
    <property type="match status" value="1"/>
</dbReference>
<feature type="domain" description="L,D-TPase catalytic" evidence="7">
    <location>
        <begin position="163"/>
        <end position="281"/>
    </location>
</feature>
<evidence type="ECO:0000256" key="4">
    <source>
        <dbReference type="ARBA" id="ARBA00022984"/>
    </source>
</evidence>
<accession>A0A917VVH9</accession>
<evidence type="ECO:0000256" key="6">
    <source>
        <dbReference type="PROSITE-ProRule" id="PRU01373"/>
    </source>
</evidence>
<dbReference type="GO" id="GO:0008360">
    <property type="term" value="P:regulation of cell shape"/>
    <property type="evidence" value="ECO:0007669"/>
    <property type="project" value="UniProtKB-UniRule"/>
</dbReference>
<evidence type="ECO:0000313" key="8">
    <source>
        <dbReference type="EMBL" id="GGL18467.1"/>
    </source>
</evidence>
<evidence type="ECO:0000256" key="5">
    <source>
        <dbReference type="ARBA" id="ARBA00023316"/>
    </source>
</evidence>
<dbReference type="Proteomes" id="UP000645217">
    <property type="component" value="Unassembled WGS sequence"/>
</dbReference>
<dbReference type="GO" id="GO:0018104">
    <property type="term" value="P:peptidoglycan-protein cross-linking"/>
    <property type="evidence" value="ECO:0007669"/>
    <property type="project" value="TreeGrafter"/>
</dbReference>
<dbReference type="GO" id="GO:0071555">
    <property type="term" value="P:cell wall organization"/>
    <property type="evidence" value="ECO:0007669"/>
    <property type="project" value="UniProtKB-UniRule"/>
</dbReference>
<feature type="active site" description="Nucleophile" evidence="6">
    <location>
        <position position="258"/>
    </location>
</feature>
<feature type="active site" description="Proton donor/acceptor" evidence="6">
    <location>
        <position position="242"/>
    </location>
</feature>